<name>A0A7H1DVM4_9FLAO</name>
<keyword evidence="1" id="KW-1133">Transmembrane helix</keyword>
<proteinExistence type="predicted"/>
<evidence type="ECO:0000256" key="1">
    <source>
        <dbReference type="SAM" id="Phobius"/>
    </source>
</evidence>
<evidence type="ECO:0000313" key="2">
    <source>
        <dbReference type="EMBL" id="QNS41032.1"/>
    </source>
</evidence>
<feature type="transmembrane region" description="Helical" evidence="1">
    <location>
        <begin position="12"/>
        <end position="31"/>
    </location>
</feature>
<dbReference type="AlphaFoldDB" id="A0A7H1DVM4"/>
<dbReference type="KEGG" id="cmaq:H0S70_11855"/>
<reference evidence="2 3" key="1">
    <citation type="submission" date="2020-07" db="EMBL/GenBank/DDBJ databases">
        <title>Complete genome and description of Chryseobacterium manosquense strain Marseille-Q2069 sp. nov.</title>
        <authorList>
            <person name="Boxberger M."/>
        </authorList>
    </citation>
    <scope>NUCLEOTIDE SEQUENCE [LARGE SCALE GENOMIC DNA]</scope>
    <source>
        <strain evidence="2 3">Marseille-Q2069</strain>
    </source>
</reference>
<keyword evidence="1" id="KW-0812">Transmembrane</keyword>
<dbReference type="RefSeq" id="WP_188320946.1">
    <property type="nucleotide sequence ID" value="NZ_CP060203.1"/>
</dbReference>
<keyword evidence="3" id="KW-1185">Reference proteome</keyword>
<accession>A0A7H1DVM4</accession>
<keyword evidence="1" id="KW-0472">Membrane</keyword>
<protein>
    <submittedName>
        <fullName evidence="2">Uncharacterized protein</fullName>
    </submittedName>
</protein>
<sequence length="175" mass="21041">MKNYLSLCYQRNRKIFFFTMVFIIANIFITFTKQNSFPIVNWGVFSTPYPKIDSYSFFVIEKNGKPLEYKLPWLHNRQLAYQFLTGFYIRAKKKQPLFAPNWNKRLSNLGFEIKSFEDSYRAAQNLDKFPPWLARFSKFDDKNRTNELKIRLLKVSYLGNQQKIISDSLILIYRK</sequence>
<gene>
    <name evidence="2" type="ORF">H0S70_11855</name>
</gene>
<dbReference type="Proteomes" id="UP000516438">
    <property type="component" value="Chromosome"/>
</dbReference>
<evidence type="ECO:0000313" key="3">
    <source>
        <dbReference type="Proteomes" id="UP000516438"/>
    </source>
</evidence>
<organism evidence="2 3">
    <name type="scientific">Chryseobacterium manosquense</name>
    <dbReference type="NCBI Taxonomy" id="2754694"/>
    <lineage>
        <taxon>Bacteria</taxon>
        <taxon>Pseudomonadati</taxon>
        <taxon>Bacteroidota</taxon>
        <taxon>Flavobacteriia</taxon>
        <taxon>Flavobacteriales</taxon>
        <taxon>Weeksellaceae</taxon>
        <taxon>Chryseobacterium group</taxon>
        <taxon>Chryseobacterium</taxon>
    </lineage>
</organism>
<dbReference type="EMBL" id="CP060203">
    <property type="protein sequence ID" value="QNS41032.1"/>
    <property type="molecule type" value="Genomic_DNA"/>
</dbReference>